<proteinExistence type="predicted"/>
<organism evidence="3 4">
    <name type="scientific">Polypedilum vanderplanki</name>
    <name type="common">Sleeping chironomid midge</name>
    <dbReference type="NCBI Taxonomy" id="319348"/>
    <lineage>
        <taxon>Eukaryota</taxon>
        <taxon>Metazoa</taxon>
        <taxon>Ecdysozoa</taxon>
        <taxon>Arthropoda</taxon>
        <taxon>Hexapoda</taxon>
        <taxon>Insecta</taxon>
        <taxon>Pterygota</taxon>
        <taxon>Neoptera</taxon>
        <taxon>Endopterygota</taxon>
        <taxon>Diptera</taxon>
        <taxon>Nematocera</taxon>
        <taxon>Chironomoidea</taxon>
        <taxon>Chironomidae</taxon>
        <taxon>Chironominae</taxon>
        <taxon>Polypedilum</taxon>
        <taxon>Polypedilum</taxon>
    </lineage>
</organism>
<reference evidence="3" key="1">
    <citation type="submission" date="2021-03" db="EMBL/GenBank/DDBJ databases">
        <title>Chromosome level genome of the anhydrobiotic midge Polypedilum vanderplanki.</title>
        <authorList>
            <person name="Yoshida Y."/>
            <person name="Kikawada T."/>
            <person name="Gusev O."/>
        </authorList>
    </citation>
    <scope>NUCLEOTIDE SEQUENCE</scope>
    <source>
        <strain evidence="3">NIAS01</strain>
        <tissue evidence="3">Whole body or cell culture</tissue>
    </source>
</reference>
<accession>A0A9J6BV41</accession>
<name>A0A9J6BV41_POLVA</name>
<evidence type="ECO:0000313" key="4">
    <source>
        <dbReference type="Proteomes" id="UP001107558"/>
    </source>
</evidence>
<dbReference type="PROSITE" id="PS50176">
    <property type="entry name" value="ARM_REPEAT"/>
    <property type="match status" value="1"/>
</dbReference>
<dbReference type="GO" id="GO:0044782">
    <property type="term" value="P:cilium organization"/>
    <property type="evidence" value="ECO:0007669"/>
    <property type="project" value="TreeGrafter"/>
</dbReference>
<feature type="compositionally biased region" description="Polar residues" evidence="2">
    <location>
        <begin position="166"/>
        <end position="188"/>
    </location>
</feature>
<dbReference type="Pfam" id="PF00514">
    <property type="entry name" value="Arm"/>
    <property type="match status" value="1"/>
</dbReference>
<dbReference type="InterPro" id="IPR016024">
    <property type="entry name" value="ARM-type_fold"/>
</dbReference>
<evidence type="ECO:0008006" key="5">
    <source>
        <dbReference type="Google" id="ProtNLM"/>
    </source>
</evidence>
<dbReference type="SMART" id="SM00185">
    <property type="entry name" value="ARM"/>
    <property type="match status" value="3"/>
</dbReference>
<dbReference type="AlphaFoldDB" id="A0A9J6BV41"/>
<dbReference type="Gene3D" id="1.25.10.10">
    <property type="entry name" value="Leucine-rich Repeat Variant"/>
    <property type="match status" value="2"/>
</dbReference>
<gene>
    <name evidence="3" type="ORF">PVAND_003797</name>
</gene>
<dbReference type="PANTHER" id="PTHR21356:SF1">
    <property type="entry name" value="ARMADILLO REPEAT-CONTAINING PROTEIN 2"/>
    <property type="match status" value="1"/>
</dbReference>
<evidence type="ECO:0000256" key="2">
    <source>
        <dbReference type="SAM" id="MobiDB-lite"/>
    </source>
</evidence>
<dbReference type="InterPro" id="IPR000225">
    <property type="entry name" value="Armadillo"/>
</dbReference>
<keyword evidence="4" id="KW-1185">Reference proteome</keyword>
<dbReference type="Proteomes" id="UP001107558">
    <property type="component" value="Chromosome 3"/>
</dbReference>
<dbReference type="InterPro" id="IPR011989">
    <property type="entry name" value="ARM-like"/>
</dbReference>
<comment type="caution">
    <text evidence="3">The sequence shown here is derived from an EMBL/GenBank/DDBJ whole genome shotgun (WGS) entry which is preliminary data.</text>
</comment>
<feature type="repeat" description="ARM" evidence="1">
    <location>
        <begin position="725"/>
        <end position="752"/>
    </location>
</feature>
<dbReference type="OrthoDB" id="247006at2759"/>
<feature type="region of interest" description="Disordered" evidence="2">
    <location>
        <begin position="164"/>
        <end position="216"/>
    </location>
</feature>
<protein>
    <recommendedName>
        <fullName evidence="5">Armadillo repeat-containing protein 2</fullName>
    </recommendedName>
</protein>
<evidence type="ECO:0000313" key="3">
    <source>
        <dbReference type="EMBL" id="KAG5673777.1"/>
    </source>
</evidence>
<dbReference type="SUPFAM" id="SSF48371">
    <property type="entry name" value="ARM repeat"/>
    <property type="match status" value="1"/>
</dbReference>
<sequence>MQNKGSVPKLTYRKTSAEIIKEAQSSLLAPNGARLVDTRRPITPNINNRRLFGNTYPSNARPPSAFNLKYLQYEMRALPCLEPINNNQSVLASSSSSSARVTVTNTNGEYLLNNVKKKIQRSSSIGTLNETASKTKLPALLEPPPLSLQTATSLDELVREPMPLQKGNSISLPTNKASTSQSDDQQTHPLKRKQPVSFDDTSTSSHANESSVKELTKNRLIRSNDLNPLIQSTTDTLLDMLKAYAGIKECSDETQTHLNMILVELYSRVKGTTKITNRGEILSALYGLVECSSPKILLAIARVVLGLNVSGSNLTGACKLVMSVARNEINDSLFIDSDVPELLVNALGRVNPTVEGEPEAAIYGYGAIRFLATANINTLSKKTEITEGKTIKVSKQKSLAYRLVKHGIIQLMIVHLQILNEYGSTHKLCGQPLHSLFQLSAALRVLSGSPIFAQIIKMKHSRASSIDEEDTHLEIAGKHLVRAAEICMDEIEVQTNIIRTLSILSEIESCCESLANDAGRLGILFGPIAFNYSASCSPEKVIGVISRLGYILGNIHARYDEARLDFYNNDAAMEYLLNTLEFFSNQRYDIKNSNGDSVMDVLIKLIRVIANMSVNAEVGYGLGLRHPLGVILLNILLEAKEIKSEEASELVLATLAALHNLSYYQSSDEINCNNPGSIIERMRDISSSLAQILNNGESLAKSEAARVLGNLTRNLTARQSFCSSNGLKILVKCLQSEDIELVTASCGVLVNLLGDWERRAPFKELNGIKILREILQKSALNEDWLLAAMCCQAFWNFLIDSNNVMETLGESQGDLLAGDLAEYLDEEKIFHGSTPDLVWEQFAHVATDLLERLQSCMSITNSPINSSDDEDLAAPTTQIENDSWGGKYKQWVKE</sequence>
<feature type="region of interest" description="Disordered" evidence="2">
    <location>
        <begin position="867"/>
        <end position="886"/>
    </location>
</feature>
<dbReference type="InterPro" id="IPR038905">
    <property type="entry name" value="ARMC2"/>
</dbReference>
<feature type="compositionally biased region" description="Polar residues" evidence="2">
    <location>
        <begin position="199"/>
        <end position="210"/>
    </location>
</feature>
<dbReference type="PANTHER" id="PTHR21356">
    <property type="entry name" value="ARMADILLO REPEAT CONTAINING 2"/>
    <property type="match status" value="1"/>
</dbReference>
<evidence type="ECO:0000256" key="1">
    <source>
        <dbReference type="PROSITE-ProRule" id="PRU00259"/>
    </source>
</evidence>
<dbReference type="EMBL" id="JADBJN010000003">
    <property type="protein sequence ID" value="KAG5673777.1"/>
    <property type="molecule type" value="Genomic_DNA"/>
</dbReference>